<reference evidence="4" key="1">
    <citation type="journal article" date="2014" name="Int. J. Syst. Evol. Microbiol.">
        <title>Complete genome sequence of Corynebacterium casei LMG S-19264T (=DSM 44701T), isolated from a smear-ripened cheese.</title>
        <authorList>
            <consortium name="US DOE Joint Genome Institute (JGI-PGF)"/>
            <person name="Walter F."/>
            <person name="Albersmeier A."/>
            <person name="Kalinowski J."/>
            <person name="Ruckert C."/>
        </authorList>
    </citation>
    <scope>NUCLEOTIDE SEQUENCE</scope>
    <source>
        <strain evidence="4">JCM 13306</strain>
    </source>
</reference>
<organism evidence="4 5">
    <name type="scientific">Xanthomonas boreopolis</name>
    <dbReference type="NCBI Taxonomy" id="86183"/>
    <lineage>
        <taxon>Bacteria</taxon>
        <taxon>Pseudomonadati</taxon>
        <taxon>Pseudomonadota</taxon>
        <taxon>Gammaproteobacteria</taxon>
        <taxon>Lysobacterales</taxon>
        <taxon>Lysobacteraceae</taxon>
        <taxon>Xanthomonas</taxon>
    </lineage>
</organism>
<sequence length="174" mass="19236">MRKIFSSQRVETAEGVAQLLRDAGIEVRVSNGRSYQSKRSGQFSYLEQGNAQNYPSVWVVHANDQARAREILRQARLLDTTRRDLPDADYGFAGLPGAGQPPRANWAWRIRIALLAVIGAIALFIALRHRAPPAPAAPSPPPVAAPAQPPQQAPQPQPPQQDEQEQRVRIEPTR</sequence>
<dbReference type="InterPro" id="IPR018551">
    <property type="entry name" value="DUF2007"/>
</dbReference>
<dbReference type="Pfam" id="PF09413">
    <property type="entry name" value="DUF2007"/>
    <property type="match status" value="1"/>
</dbReference>
<dbReference type="RefSeq" id="WP_434028885.1">
    <property type="nucleotide sequence ID" value="NZ_BNBA01000008.1"/>
</dbReference>
<reference evidence="4" key="2">
    <citation type="submission" date="2020-09" db="EMBL/GenBank/DDBJ databases">
        <authorList>
            <person name="Sun Q."/>
            <person name="Ohkuma M."/>
        </authorList>
    </citation>
    <scope>NUCLEOTIDE SEQUENCE</scope>
    <source>
        <strain evidence="4">JCM 13306</strain>
    </source>
</reference>
<evidence type="ECO:0000313" key="4">
    <source>
        <dbReference type="EMBL" id="GHH51294.1"/>
    </source>
</evidence>
<evidence type="ECO:0000313" key="5">
    <source>
        <dbReference type="Proteomes" id="UP000623958"/>
    </source>
</evidence>
<evidence type="ECO:0000256" key="1">
    <source>
        <dbReference type="SAM" id="MobiDB-lite"/>
    </source>
</evidence>
<accession>A0A919F700</accession>
<keyword evidence="2" id="KW-0812">Transmembrane</keyword>
<evidence type="ECO:0000256" key="2">
    <source>
        <dbReference type="SAM" id="Phobius"/>
    </source>
</evidence>
<keyword evidence="2" id="KW-1133">Transmembrane helix</keyword>
<feature type="domain" description="DUF2007" evidence="3">
    <location>
        <begin position="1"/>
        <end position="75"/>
    </location>
</feature>
<feature type="region of interest" description="Disordered" evidence="1">
    <location>
        <begin position="132"/>
        <end position="174"/>
    </location>
</feature>
<proteinExistence type="predicted"/>
<evidence type="ECO:0000259" key="3">
    <source>
        <dbReference type="Pfam" id="PF09413"/>
    </source>
</evidence>
<dbReference type="Proteomes" id="UP000623958">
    <property type="component" value="Unassembled WGS sequence"/>
</dbReference>
<keyword evidence="2" id="KW-0472">Membrane</keyword>
<gene>
    <name evidence="4" type="ORF">GCM10009090_13350</name>
</gene>
<feature type="compositionally biased region" description="Pro residues" evidence="1">
    <location>
        <begin position="132"/>
        <end position="159"/>
    </location>
</feature>
<name>A0A919F700_9XANT</name>
<keyword evidence="5" id="KW-1185">Reference proteome</keyword>
<dbReference type="EMBL" id="BNBA01000008">
    <property type="protein sequence ID" value="GHH51294.1"/>
    <property type="molecule type" value="Genomic_DNA"/>
</dbReference>
<dbReference type="AlphaFoldDB" id="A0A919F700"/>
<protein>
    <submittedName>
        <fullName evidence="4">Pathogenicity-like protein</fullName>
    </submittedName>
</protein>
<comment type="caution">
    <text evidence="4">The sequence shown here is derived from an EMBL/GenBank/DDBJ whole genome shotgun (WGS) entry which is preliminary data.</text>
</comment>
<feature type="transmembrane region" description="Helical" evidence="2">
    <location>
        <begin position="110"/>
        <end position="127"/>
    </location>
</feature>
<feature type="compositionally biased region" description="Basic and acidic residues" evidence="1">
    <location>
        <begin position="164"/>
        <end position="174"/>
    </location>
</feature>